<evidence type="ECO:0000313" key="3">
    <source>
        <dbReference type="EMBL" id="UXC20641.1"/>
    </source>
</evidence>
<feature type="domain" description="FecR N-terminal" evidence="2">
    <location>
        <begin position="12"/>
        <end position="51"/>
    </location>
</feature>
<dbReference type="Proteomes" id="UP001058290">
    <property type="component" value="Chromosome"/>
</dbReference>
<dbReference type="PANTHER" id="PTHR30273:SF2">
    <property type="entry name" value="PROTEIN FECR"/>
    <property type="match status" value="1"/>
</dbReference>
<dbReference type="InterPro" id="IPR012373">
    <property type="entry name" value="Ferrdict_sens_TM"/>
</dbReference>
<proteinExistence type="predicted"/>
<gene>
    <name evidence="3" type="ORF">N4T19_11275</name>
</gene>
<reference evidence="3" key="1">
    <citation type="submission" date="2022-09" db="EMBL/GenBank/DDBJ databases">
        <title>Bacterial diversity in gut of crayfish and pufferfish.</title>
        <authorList>
            <person name="Huang Y."/>
        </authorList>
    </citation>
    <scope>NUCLEOTIDE SEQUENCE</scope>
    <source>
        <strain evidence="3">PR12</strain>
    </source>
</reference>
<accession>A0ABY6A776</accession>
<dbReference type="InterPro" id="IPR006860">
    <property type="entry name" value="FecR"/>
</dbReference>
<dbReference type="RefSeq" id="WP_182343390.1">
    <property type="nucleotide sequence ID" value="NZ_CP104377.1"/>
</dbReference>
<dbReference type="InterPro" id="IPR032623">
    <property type="entry name" value="FecR_N"/>
</dbReference>
<organism evidence="3 4">
    <name type="scientific">Comamonas squillarum</name>
    <dbReference type="NCBI Taxonomy" id="2977320"/>
    <lineage>
        <taxon>Bacteria</taxon>
        <taxon>Pseudomonadati</taxon>
        <taxon>Pseudomonadota</taxon>
        <taxon>Betaproteobacteria</taxon>
        <taxon>Burkholderiales</taxon>
        <taxon>Comamonadaceae</taxon>
        <taxon>Comamonas</taxon>
    </lineage>
</organism>
<dbReference type="PIRSF" id="PIRSF018266">
    <property type="entry name" value="FecR"/>
    <property type="match status" value="1"/>
</dbReference>
<dbReference type="Pfam" id="PF16220">
    <property type="entry name" value="DUF4880"/>
    <property type="match status" value="1"/>
</dbReference>
<dbReference type="PANTHER" id="PTHR30273">
    <property type="entry name" value="PERIPLASMIC SIGNAL SENSOR AND SIGMA FACTOR ACTIVATOR FECR-RELATED"/>
    <property type="match status" value="1"/>
</dbReference>
<evidence type="ECO:0000259" key="1">
    <source>
        <dbReference type="Pfam" id="PF04773"/>
    </source>
</evidence>
<evidence type="ECO:0000313" key="4">
    <source>
        <dbReference type="Proteomes" id="UP001058290"/>
    </source>
</evidence>
<protein>
    <submittedName>
        <fullName evidence="3">DUF4880 domain-containing protein</fullName>
    </submittedName>
</protein>
<dbReference type="Gene3D" id="2.60.120.1440">
    <property type="match status" value="1"/>
</dbReference>
<dbReference type="EMBL" id="CP104377">
    <property type="protein sequence ID" value="UXC20641.1"/>
    <property type="molecule type" value="Genomic_DNA"/>
</dbReference>
<keyword evidence="4" id="KW-1185">Reference proteome</keyword>
<sequence length="324" mass="34916">MSGASLPSAALRAAVDWLVRHEAETMSAADHQAFAHWLQQDAQHQAAWARVGSALAEPLTAVRSLQAHTDGLHAQAAMQALFQTRRRRVLRGALALGGIGVATALVADRLTPLGQLMADWHTGTGERREFTLADGTTVLLDARSAVDVRDAAGRPALQLRAGALIATRRYAGAAPLQIQTRDGMALFDAGRMMARVHAERTDMVALEQRLTLQPREAAQTLLHAGQGARFSARQLQPLAGNAVQRAAWQQGMLAVDDWPLADVAQALQAYFSGYIRVAPSVADLRVFGIFRLEVEELLGTLGQMLPLQIQRWGPLITIGAQGGR</sequence>
<evidence type="ECO:0000259" key="2">
    <source>
        <dbReference type="Pfam" id="PF16220"/>
    </source>
</evidence>
<feature type="domain" description="FecR protein" evidence="1">
    <location>
        <begin position="119"/>
        <end position="203"/>
    </location>
</feature>
<dbReference type="Pfam" id="PF04773">
    <property type="entry name" value="FecR"/>
    <property type="match status" value="1"/>
</dbReference>
<name>A0ABY6A776_9BURK</name>